<evidence type="ECO:0000313" key="2">
    <source>
        <dbReference type="EMBL" id="RJX50602.1"/>
    </source>
</evidence>
<dbReference type="RefSeq" id="WP_120083793.1">
    <property type="nucleotide sequence ID" value="NZ_QMDW01000005.1"/>
</dbReference>
<dbReference type="EMBL" id="QMDW01000005">
    <property type="protein sequence ID" value="RJX50602.1"/>
    <property type="molecule type" value="Genomic_DNA"/>
</dbReference>
<proteinExistence type="predicted"/>
<feature type="transmembrane region" description="Helical" evidence="1">
    <location>
        <begin position="119"/>
        <end position="138"/>
    </location>
</feature>
<dbReference type="OrthoDB" id="333054at2157"/>
<keyword evidence="3" id="KW-1185">Reference proteome</keyword>
<organism evidence="2 3">
    <name type="scientific">Halonotius pteroides</name>
    <dbReference type="NCBI Taxonomy" id="268735"/>
    <lineage>
        <taxon>Archaea</taxon>
        <taxon>Methanobacteriati</taxon>
        <taxon>Methanobacteriota</taxon>
        <taxon>Stenosarchaea group</taxon>
        <taxon>Halobacteria</taxon>
        <taxon>Halobacteriales</taxon>
        <taxon>Haloferacaceae</taxon>
        <taxon>Halonotius</taxon>
    </lineage>
</organism>
<name>A0A3A6QCN1_9EURY</name>
<keyword evidence="1" id="KW-1133">Transmembrane helix</keyword>
<keyword evidence="1" id="KW-0812">Transmembrane</keyword>
<sequence length="178" mass="19550">MDKEALEGVPSPTIRCAIGNHITVPVKTPVIPPVDTLKPPFYICHIRCSLLFFIIDSHLFPVGNMSTLRTKKLLRKHSTSLVLGILVLVVFVDPVAAQSGPPADFEGIMTNLYDTVLLVLKYAGLVALAFGAIVWFTARKNSDRAENGMWLMIGGMSMTIFYFGVTIFVAVLEWIATP</sequence>
<dbReference type="AlphaFoldDB" id="A0A3A6QCN1"/>
<accession>A0A3A6QCN1</accession>
<evidence type="ECO:0000313" key="3">
    <source>
        <dbReference type="Proteomes" id="UP000281564"/>
    </source>
</evidence>
<gene>
    <name evidence="2" type="ORF">DP106_04875</name>
</gene>
<protein>
    <submittedName>
        <fullName evidence="2">Uncharacterized protein</fullName>
    </submittedName>
</protein>
<evidence type="ECO:0000256" key="1">
    <source>
        <dbReference type="SAM" id="Phobius"/>
    </source>
</evidence>
<comment type="caution">
    <text evidence="2">The sequence shown here is derived from an EMBL/GenBank/DDBJ whole genome shotgun (WGS) entry which is preliminary data.</text>
</comment>
<dbReference type="Proteomes" id="UP000281564">
    <property type="component" value="Unassembled WGS sequence"/>
</dbReference>
<feature type="transmembrane region" description="Helical" evidence="1">
    <location>
        <begin position="81"/>
        <end position="99"/>
    </location>
</feature>
<feature type="transmembrane region" description="Helical" evidence="1">
    <location>
        <begin position="150"/>
        <end position="176"/>
    </location>
</feature>
<reference evidence="2 3" key="1">
    <citation type="submission" date="2018-06" db="EMBL/GenBank/DDBJ databases">
        <title>Halonotius sp. F13-13 a new haloarchaeeon isolated from a solar saltern from Isla Cristina, Huelva, Spain.</title>
        <authorList>
            <person name="Duran-Viseras A."/>
            <person name="Sanchez-Porro C."/>
            <person name="Ventosa A."/>
        </authorList>
    </citation>
    <scope>NUCLEOTIDE SEQUENCE [LARGE SCALE GENOMIC DNA]</scope>
    <source>
        <strain evidence="2 3">CECT 7525</strain>
    </source>
</reference>
<dbReference type="GeneID" id="72742194"/>
<keyword evidence="1" id="KW-0472">Membrane</keyword>